<reference evidence="1 2" key="1">
    <citation type="journal article" date="2022" name="Nat. Genet.">
        <title>Improved pea reference genome and pan-genome highlight genomic features and evolutionary characteristics.</title>
        <authorList>
            <person name="Yang T."/>
            <person name="Liu R."/>
            <person name="Luo Y."/>
            <person name="Hu S."/>
            <person name="Wang D."/>
            <person name="Wang C."/>
            <person name="Pandey M.K."/>
            <person name="Ge S."/>
            <person name="Xu Q."/>
            <person name="Li N."/>
            <person name="Li G."/>
            <person name="Huang Y."/>
            <person name="Saxena R.K."/>
            <person name="Ji Y."/>
            <person name="Li M."/>
            <person name="Yan X."/>
            <person name="He Y."/>
            <person name="Liu Y."/>
            <person name="Wang X."/>
            <person name="Xiang C."/>
            <person name="Varshney R.K."/>
            <person name="Ding H."/>
            <person name="Gao S."/>
            <person name="Zong X."/>
        </authorList>
    </citation>
    <scope>NUCLEOTIDE SEQUENCE [LARGE SCALE GENOMIC DNA]</scope>
    <source>
        <strain evidence="1 2">cv. Zhongwan 6</strain>
    </source>
</reference>
<proteinExistence type="predicted"/>
<evidence type="ECO:0000313" key="1">
    <source>
        <dbReference type="EMBL" id="KAI5385305.1"/>
    </source>
</evidence>
<dbReference type="EMBL" id="JAMSHJ010000007">
    <property type="protein sequence ID" value="KAI5385305.1"/>
    <property type="molecule type" value="Genomic_DNA"/>
</dbReference>
<evidence type="ECO:0008006" key="3">
    <source>
        <dbReference type="Google" id="ProtNLM"/>
    </source>
</evidence>
<dbReference type="AlphaFoldDB" id="A0A9D4VK94"/>
<sequence>MIGASVSLKNARLLLIETQELLMNDKAKQNQTEMASICREDGTILSNQDEIEMEILGFYGNLMGKANEELIGIDLVVMRGGPQLINDQRSMPVRPISEHEILQALKGIGDLKAPGVDGFGAKFFNVSWHIIKQDVIAAVMEFFNHNRMYPTINSTLVSLIPKGNADKNVKDFRLIS</sequence>
<gene>
    <name evidence="1" type="ORF">KIW84_072053</name>
</gene>
<protein>
    <recommendedName>
        <fullName evidence="3">Reverse transcriptase</fullName>
    </recommendedName>
</protein>
<comment type="caution">
    <text evidence="1">The sequence shown here is derived from an EMBL/GenBank/DDBJ whole genome shotgun (WGS) entry which is preliminary data.</text>
</comment>
<accession>A0A9D4VK94</accession>
<dbReference type="Gramene" id="Psat07G0205300-T1">
    <property type="protein sequence ID" value="KAI5385305.1"/>
    <property type="gene ID" value="KIW84_072053"/>
</dbReference>
<organism evidence="1 2">
    <name type="scientific">Pisum sativum</name>
    <name type="common">Garden pea</name>
    <name type="synonym">Lathyrus oleraceus</name>
    <dbReference type="NCBI Taxonomy" id="3888"/>
    <lineage>
        <taxon>Eukaryota</taxon>
        <taxon>Viridiplantae</taxon>
        <taxon>Streptophyta</taxon>
        <taxon>Embryophyta</taxon>
        <taxon>Tracheophyta</taxon>
        <taxon>Spermatophyta</taxon>
        <taxon>Magnoliopsida</taxon>
        <taxon>eudicotyledons</taxon>
        <taxon>Gunneridae</taxon>
        <taxon>Pentapetalae</taxon>
        <taxon>rosids</taxon>
        <taxon>fabids</taxon>
        <taxon>Fabales</taxon>
        <taxon>Fabaceae</taxon>
        <taxon>Papilionoideae</taxon>
        <taxon>50 kb inversion clade</taxon>
        <taxon>NPAAA clade</taxon>
        <taxon>Hologalegina</taxon>
        <taxon>IRL clade</taxon>
        <taxon>Fabeae</taxon>
        <taxon>Lathyrus</taxon>
    </lineage>
</organism>
<dbReference type="Proteomes" id="UP001058974">
    <property type="component" value="Chromosome 7"/>
</dbReference>
<name>A0A9D4VK94_PEA</name>
<evidence type="ECO:0000313" key="2">
    <source>
        <dbReference type="Proteomes" id="UP001058974"/>
    </source>
</evidence>
<keyword evidence="2" id="KW-1185">Reference proteome</keyword>